<keyword evidence="8" id="KW-0812">Transmembrane</keyword>
<dbReference type="OrthoDB" id="4334193at2759"/>
<keyword evidence="6" id="KW-0539">Nucleus</keyword>
<accession>A0A0A2V7G0</accession>
<dbReference type="Gene3D" id="3.40.630.10">
    <property type="entry name" value="Zn peptidases"/>
    <property type="match status" value="1"/>
</dbReference>
<evidence type="ECO:0000256" key="2">
    <source>
        <dbReference type="ARBA" id="ARBA00022833"/>
    </source>
</evidence>
<keyword evidence="4" id="KW-0238">DNA-binding</keyword>
<evidence type="ECO:0000256" key="7">
    <source>
        <dbReference type="SAM" id="MobiDB-lite"/>
    </source>
</evidence>
<evidence type="ECO:0000256" key="4">
    <source>
        <dbReference type="ARBA" id="ARBA00023125"/>
    </source>
</evidence>
<evidence type="ECO:0000256" key="6">
    <source>
        <dbReference type="ARBA" id="ARBA00023242"/>
    </source>
</evidence>
<reference evidence="9 10" key="1">
    <citation type="submission" date="2012-10" db="EMBL/GenBank/DDBJ databases">
        <title>Genome sequencing and analysis of entomopathogenic fungi Beauveria bassiana D1-5.</title>
        <authorList>
            <person name="Li Q."/>
            <person name="Wang L."/>
            <person name="Zhang Z."/>
            <person name="Wang Q."/>
            <person name="Ren J."/>
            <person name="Wang M."/>
            <person name="Xu W."/>
            <person name="Wang J."/>
            <person name="Lu Y."/>
            <person name="Du Q."/>
            <person name="Sun Z."/>
        </authorList>
    </citation>
    <scope>NUCLEOTIDE SEQUENCE [LARGE SCALE GENOMIC DNA]</scope>
    <source>
        <strain evidence="9 10">D1-5</strain>
    </source>
</reference>
<keyword evidence="5" id="KW-0804">Transcription</keyword>
<dbReference type="EMBL" id="ANFO01001156">
    <property type="protein sequence ID" value="KGQ03786.1"/>
    <property type="molecule type" value="Genomic_DNA"/>
</dbReference>
<evidence type="ECO:0000313" key="9">
    <source>
        <dbReference type="EMBL" id="KGQ03786.1"/>
    </source>
</evidence>
<comment type="caution">
    <text evidence="9">The sequence shown here is derived from an EMBL/GenBank/DDBJ whole genome shotgun (WGS) entry which is preliminary data.</text>
</comment>
<keyword evidence="2" id="KW-0862">Zinc</keyword>
<keyword evidence="3" id="KW-0805">Transcription regulation</keyword>
<evidence type="ECO:0000256" key="5">
    <source>
        <dbReference type="ARBA" id="ARBA00023163"/>
    </source>
</evidence>
<feature type="region of interest" description="Disordered" evidence="7">
    <location>
        <begin position="437"/>
        <end position="467"/>
    </location>
</feature>
<evidence type="ECO:0000256" key="1">
    <source>
        <dbReference type="ARBA" id="ARBA00022723"/>
    </source>
</evidence>
<gene>
    <name evidence="9" type="ORF">BBAD15_g10977</name>
</gene>
<dbReference type="AlphaFoldDB" id="A0A0A2V7G0"/>
<keyword evidence="8" id="KW-1133">Transmembrane helix</keyword>
<dbReference type="GO" id="GO:0046872">
    <property type="term" value="F:metal ion binding"/>
    <property type="evidence" value="ECO:0007669"/>
    <property type="project" value="UniProtKB-KW"/>
</dbReference>
<dbReference type="Proteomes" id="UP000030106">
    <property type="component" value="Unassembled WGS sequence"/>
</dbReference>
<sequence>MALEYFYTRTLPLFDVSEPNFLWQSLRRDAPSDQSLCYVAAALGLEHMHMARECVHGYRENACRLNGRALRSMQKCMTTQSPAQIAAAAFLSLLMAILQGLGGRQSDMLVHLRCGSTIAQQGMKAYGKMASPELDETLRLLRKYCISTMVFDSIGIEADKTAAIMRSDFALIEDLPLGWDQNDHTLAAEVDALVEELMQFMRGFRSPQHDAHGNIIAVHTHTRAHPCYNPSSRPILSRLAAKQSMIELALEKRLSANSVAGAASVLLQFALPQCLLVKIYLRCCCYKQSRFEDELPIFQRIVDLERASLLSLRDSQKHISTMPFSLGLGAIGCLVSVVRLCPVTQTRHEAVELLDLCPATEDFWSVELARRLCTTILEFEKQLAAAAGSGIGSAPSQLTPRQCRVSYHNFGSESEQVFTTVRLFRSMGNTETLNYEDVMLSGPSKPNSTRTSAPTERPAKKQGRSCMRHGISGSNSIPAPDFFPAIEIANHDQSRPSHLKGERSSPVDVESGALGGKMARTWQASMPGKEMSIRPTATIHINPTKHKVMDGRLAGSCRIGKVNIHRSLRNLDWVSPGLRCYNKVFHFHFYHLTPTQLNSSKRQNMRCSPLTSLGTLLLIALPALGTSTSRRIDEESFASAKELFAINQHIGGAGLRGTASARQNALIDWLDGQLRQVSGLDLSYNSFNLTRWEPQQDNLGESASLKLLYPGACSNTLSVAGAMPYTRVTNGNPVKAELLYVTQGTKLSTVNATNKIIIRDVAFQSVPFSLLFAMSNFRTADLDSVAKGNYSRPYTASFNDEIIDATAAGALGIIFAWNVPQKYVQSYFDPHEGTMYRIPGVFVGVEVAENLKEAASQGVTAELDVCGAMNPSTTKEIFATLPGMTPDTVIVTSHTDGNTWIQDNGVSGVLALARYFAAQPLSSRNKTLQFVFTSSHLHYSTDGNGMLAKRLDQGYDNGNTTLVFPLEHMGAREILPTPRLGRHLPGGDLAYTGKGEVTLWAVEPSDALRDAVIDAVKYRKLDRMSMMPGIGLPNATVVPEYQSFGGIGTPYHVALVPTMAIVAGPWSLWAPYFGADAVDFDRLWQQLLAVGDVLLRVDGLSREEIAGGYLEYRRQRAAGKPTAHQKPIPEFAP</sequence>
<feature type="transmembrane region" description="Helical" evidence="8">
    <location>
        <begin position="83"/>
        <end position="102"/>
    </location>
</feature>
<proteinExistence type="predicted"/>
<evidence type="ECO:0000313" key="10">
    <source>
        <dbReference type="Proteomes" id="UP000030106"/>
    </source>
</evidence>
<protein>
    <submittedName>
        <fullName evidence="9">Uncharacterized protein</fullName>
    </submittedName>
</protein>
<dbReference type="PANTHER" id="PTHR36206:SF12">
    <property type="entry name" value="ASPERCRYPTIN BIOSYNTHESIS CLUSTER-SPECIFIC TRANSCRIPTION REGULATOR ATNN-RELATED"/>
    <property type="match status" value="1"/>
</dbReference>
<organism evidence="9 10">
    <name type="scientific">Beauveria bassiana D1-5</name>
    <dbReference type="NCBI Taxonomy" id="1245745"/>
    <lineage>
        <taxon>Eukaryota</taxon>
        <taxon>Fungi</taxon>
        <taxon>Dikarya</taxon>
        <taxon>Ascomycota</taxon>
        <taxon>Pezizomycotina</taxon>
        <taxon>Sordariomycetes</taxon>
        <taxon>Hypocreomycetidae</taxon>
        <taxon>Hypocreales</taxon>
        <taxon>Cordycipitaceae</taxon>
        <taxon>Beauveria</taxon>
    </lineage>
</organism>
<dbReference type="Gene3D" id="3.50.30.30">
    <property type="match status" value="1"/>
</dbReference>
<keyword evidence="8" id="KW-0472">Membrane</keyword>
<keyword evidence="1" id="KW-0479">Metal-binding</keyword>
<dbReference type="InterPro" id="IPR052360">
    <property type="entry name" value="Transcr_Regulatory_Proteins"/>
</dbReference>
<dbReference type="eggNOG" id="ENOG502SEZD">
    <property type="taxonomic scope" value="Eukaryota"/>
</dbReference>
<evidence type="ECO:0000256" key="8">
    <source>
        <dbReference type="SAM" id="Phobius"/>
    </source>
</evidence>
<dbReference type="HOGENOM" id="CLU_278719_0_0_1"/>
<feature type="compositionally biased region" description="Polar residues" evidence="7">
    <location>
        <begin position="444"/>
        <end position="454"/>
    </location>
</feature>
<dbReference type="PANTHER" id="PTHR36206">
    <property type="entry name" value="ASPERCRYPTIN BIOSYNTHESIS CLUSTER-SPECIFIC TRANSCRIPTION REGULATOR ATNN-RELATED"/>
    <property type="match status" value="1"/>
</dbReference>
<name>A0A0A2V7G0_BEABA</name>
<dbReference type="STRING" id="1245745.A0A0A2V7G0"/>
<dbReference type="GO" id="GO:0003677">
    <property type="term" value="F:DNA binding"/>
    <property type="evidence" value="ECO:0007669"/>
    <property type="project" value="UniProtKB-KW"/>
</dbReference>
<evidence type="ECO:0000256" key="3">
    <source>
        <dbReference type="ARBA" id="ARBA00023015"/>
    </source>
</evidence>